<dbReference type="AlphaFoldDB" id="A0AAV4IE11"/>
<comment type="caution">
    <text evidence="2">The sequence shown here is derived from an EMBL/GenBank/DDBJ whole genome shotgun (WGS) entry which is preliminary data.</text>
</comment>
<reference evidence="2 3" key="1">
    <citation type="journal article" date="2021" name="Elife">
        <title>Chloroplast acquisition without the gene transfer in kleptoplastic sea slugs, Plakobranchus ocellatus.</title>
        <authorList>
            <person name="Maeda T."/>
            <person name="Takahashi S."/>
            <person name="Yoshida T."/>
            <person name="Shimamura S."/>
            <person name="Takaki Y."/>
            <person name="Nagai Y."/>
            <person name="Toyoda A."/>
            <person name="Suzuki Y."/>
            <person name="Arimoto A."/>
            <person name="Ishii H."/>
            <person name="Satoh N."/>
            <person name="Nishiyama T."/>
            <person name="Hasebe M."/>
            <person name="Maruyama T."/>
            <person name="Minagawa J."/>
            <person name="Obokata J."/>
            <person name="Shigenobu S."/>
        </authorList>
    </citation>
    <scope>NUCLEOTIDE SEQUENCE [LARGE SCALE GENOMIC DNA]</scope>
</reference>
<sequence>MSPTPFVEKLREEERMKAELPYFARRSLGNLIEFSPGHTPLSSYSSGPGFGPGGLRPWGGETPGSSPVPSFTFSAAAKTEDVASVGDGPDIELMSLPLKLPRSLQ</sequence>
<dbReference type="Proteomes" id="UP000762676">
    <property type="component" value="Unassembled WGS sequence"/>
</dbReference>
<organism evidence="2 3">
    <name type="scientific">Elysia marginata</name>
    <dbReference type="NCBI Taxonomy" id="1093978"/>
    <lineage>
        <taxon>Eukaryota</taxon>
        <taxon>Metazoa</taxon>
        <taxon>Spiralia</taxon>
        <taxon>Lophotrochozoa</taxon>
        <taxon>Mollusca</taxon>
        <taxon>Gastropoda</taxon>
        <taxon>Heterobranchia</taxon>
        <taxon>Euthyneura</taxon>
        <taxon>Panpulmonata</taxon>
        <taxon>Sacoglossa</taxon>
        <taxon>Placobranchoidea</taxon>
        <taxon>Plakobranchidae</taxon>
        <taxon>Elysia</taxon>
    </lineage>
</organism>
<evidence type="ECO:0000256" key="1">
    <source>
        <dbReference type="SAM" id="MobiDB-lite"/>
    </source>
</evidence>
<proteinExistence type="predicted"/>
<feature type="compositionally biased region" description="Gly residues" evidence="1">
    <location>
        <begin position="48"/>
        <end position="57"/>
    </location>
</feature>
<accession>A0AAV4IE11</accession>
<evidence type="ECO:0000313" key="3">
    <source>
        <dbReference type="Proteomes" id="UP000762676"/>
    </source>
</evidence>
<feature type="region of interest" description="Disordered" evidence="1">
    <location>
        <begin position="42"/>
        <end position="70"/>
    </location>
</feature>
<protein>
    <submittedName>
        <fullName evidence="2">Uncharacterized protein</fullName>
    </submittedName>
</protein>
<name>A0AAV4IE11_9GAST</name>
<dbReference type="EMBL" id="BMAT01002537">
    <property type="protein sequence ID" value="GFS08799.1"/>
    <property type="molecule type" value="Genomic_DNA"/>
</dbReference>
<keyword evidence="3" id="KW-1185">Reference proteome</keyword>
<evidence type="ECO:0000313" key="2">
    <source>
        <dbReference type="EMBL" id="GFS08799.1"/>
    </source>
</evidence>
<gene>
    <name evidence="2" type="ORF">ElyMa_001283500</name>
</gene>